<name>A0AAV3P8L3_LITER</name>
<feature type="domain" description="FHA" evidence="1">
    <location>
        <begin position="861"/>
        <end position="917"/>
    </location>
</feature>
<keyword evidence="3" id="KW-1185">Reference proteome</keyword>
<dbReference type="EMBL" id="BAABME010000914">
    <property type="protein sequence ID" value="GAA0146337.1"/>
    <property type="molecule type" value="Genomic_DNA"/>
</dbReference>
<dbReference type="Pfam" id="PF00498">
    <property type="entry name" value="FHA"/>
    <property type="match status" value="1"/>
</dbReference>
<dbReference type="GO" id="GO:0071339">
    <property type="term" value="C:MLL1 complex"/>
    <property type="evidence" value="ECO:0007669"/>
    <property type="project" value="InterPro"/>
</dbReference>
<evidence type="ECO:0000259" key="1">
    <source>
        <dbReference type="PROSITE" id="PS50006"/>
    </source>
</evidence>
<gene>
    <name evidence="2" type="ORF">LIER_06319</name>
</gene>
<sequence length="970" mass="107878">MGAIAPVAKWGPADDLLLKNAVEAGATLESLSKGAVRFSQRYTVQELQYRWHSLLYDPIVSFESSALMFEYECSSLKTQGKSSKSDGTKDTKSLLRKRKAECIRKCYYAMRKMRFNVSQAVDPLEMNFIAGPGLINYGNQNYPSFADYVLPDSCHHRCPDSTFEVTSQACPDGASAPPIFVSHGLCLDPGDLGHNTLLPSEGNTLSTRDHCMTENYGQLNDLPVPDLLKSEGLEVKQPTILNRVTDSEVPVTDSKTSFPNLGYPSALSPTTAWHAMEGIYTPILPDVDYGGKEHCINDRFISTHDVDHPDTLQSSFIHPNTNLIEQIPSIGPETETAGIIAQLNQFMDCPDPDDLPDTVDEFYIDTFSTLLEDYSNEHEGATAFRSVTSITTEEYPDLASGAVLGESSDNNSSHCSIDPGIFCSKREKEKLLSSALSVNPDFPELRYGVRCCKLNTEDHVIPDNDDVFLPVCMPTPPLFGLADWGFDKARNPISSSIMDIPTRQRASRGGLLMMKNEQSDNDNTRLSSQRLTSSFPTLQKYKNEVTIKMKREQIDNEGAHVFPPAMGLSFQNHDITTRGQGLMPEREQIDRKKDHILSSSIPAPQKTSDQATLVMKTEETDINQTRLSSHIMTSLLPPPVMSSSHAVSVHDDNLKLKHIDLGSDMLRNVNANNQINQLKSTNENENNSRGLYINDKVICMNQTEHQNDRPEGSFIKSQIINHNQIVGSRSVVDASKTKNENAAALRNEVFSLEELDASEQIAPKLEKDSEFLSSGGCPDDDAVPYFSDIEAMILDMDLSPNDEESDRSETASGDLNEKLIRTMQRLEQAARASSHRMMQLYGAFAVLYGHHSRHLIKKPEVLLGRTSEDIQVDIDLSTERCKNKVSRRQAIIKVNDDGAFSLENLGKASIYVNGREVASRESQYLSSSCLIEIRNAALLFEINPARVKQYMEEEIGRGSKILKQEPLALE</sequence>
<dbReference type="InterPro" id="IPR008984">
    <property type="entry name" value="SMAD_FHA_dom_sf"/>
</dbReference>
<dbReference type="InterPro" id="IPR037912">
    <property type="entry name" value="MCRS1"/>
</dbReference>
<evidence type="ECO:0000313" key="3">
    <source>
        <dbReference type="Proteomes" id="UP001454036"/>
    </source>
</evidence>
<dbReference type="GO" id="GO:0045944">
    <property type="term" value="P:positive regulation of transcription by RNA polymerase II"/>
    <property type="evidence" value="ECO:0007669"/>
    <property type="project" value="TreeGrafter"/>
</dbReference>
<dbReference type="SMART" id="SM00240">
    <property type="entry name" value="FHA"/>
    <property type="match status" value="1"/>
</dbReference>
<dbReference type="PROSITE" id="PS50006">
    <property type="entry name" value="FHA_DOMAIN"/>
    <property type="match status" value="1"/>
</dbReference>
<dbReference type="GO" id="GO:0002151">
    <property type="term" value="F:G-quadruplex RNA binding"/>
    <property type="evidence" value="ECO:0007669"/>
    <property type="project" value="InterPro"/>
</dbReference>
<protein>
    <recommendedName>
        <fullName evidence="1">FHA domain-containing protein</fullName>
    </recommendedName>
</protein>
<proteinExistence type="predicted"/>
<accession>A0AAV3P8L3</accession>
<dbReference type="GO" id="GO:0031011">
    <property type="term" value="C:Ino80 complex"/>
    <property type="evidence" value="ECO:0007669"/>
    <property type="project" value="InterPro"/>
</dbReference>
<dbReference type="GO" id="GO:0044545">
    <property type="term" value="C:NSL complex"/>
    <property type="evidence" value="ECO:0007669"/>
    <property type="project" value="TreeGrafter"/>
</dbReference>
<dbReference type="SUPFAM" id="SSF49879">
    <property type="entry name" value="SMAD/FHA domain"/>
    <property type="match status" value="1"/>
</dbReference>
<dbReference type="PANTHER" id="PTHR13233:SF0">
    <property type="entry name" value="MICROSPHERULE PROTEIN 1"/>
    <property type="match status" value="1"/>
</dbReference>
<dbReference type="AlphaFoldDB" id="A0AAV3P8L3"/>
<dbReference type="Pfam" id="PF13325">
    <property type="entry name" value="MCRS_N"/>
    <property type="match status" value="1"/>
</dbReference>
<dbReference type="PANTHER" id="PTHR13233">
    <property type="entry name" value="MICROSPHERULE PROTEIN 1"/>
    <property type="match status" value="1"/>
</dbReference>
<evidence type="ECO:0000313" key="2">
    <source>
        <dbReference type="EMBL" id="GAA0146337.1"/>
    </source>
</evidence>
<comment type="caution">
    <text evidence="2">The sequence shown here is derived from an EMBL/GenBank/DDBJ whole genome shotgun (WGS) entry which is preliminary data.</text>
</comment>
<organism evidence="2 3">
    <name type="scientific">Lithospermum erythrorhizon</name>
    <name type="common">Purple gromwell</name>
    <name type="synonym">Lithospermum officinale var. erythrorhizon</name>
    <dbReference type="NCBI Taxonomy" id="34254"/>
    <lineage>
        <taxon>Eukaryota</taxon>
        <taxon>Viridiplantae</taxon>
        <taxon>Streptophyta</taxon>
        <taxon>Embryophyta</taxon>
        <taxon>Tracheophyta</taxon>
        <taxon>Spermatophyta</taxon>
        <taxon>Magnoliopsida</taxon>
        <taxon>eudicotyledons</taxon>
        <taxon>Gunneridae</taxon>
        <taxon>Pentapetalae</taxon>
        <taxon>asterids</taxon>
        <taxon>lamiids</taxon>
        <taxon>Boraginales</taxon>
        <taxon>Boraginaceae</taxon>
        <taxon>Boraginoideae</taxon>
        <taxon>Lithospermeae</taxon>
        <taxon>Lithospermum</taxon>
    </lineage>
</organism>
<dbReference type="InterPro" id="IPR000253">
    <property type="entry name" value="FHA_dom"/>
</dbReference>
<reference evidence="2 3" key="1">
    <citation type="submission" date="2024-01" db="EMBL/GenBank/DDBJ databases">
        <title>The complete chloroplast genome sequence of Lithospermum erythrorhizon: insights into the phylogenetic relationship among Boraginaceae species and the maternal lineages of purple gromwells.</title>
        <authorList>
            <person name="Okada T."/>
            <person name="Watanabe K."/>
        </authorList>
    </citation>
    <scope>NUCLEOTIDE SEQUENCE [LARGE SCALE GENOMIC DNA]</scope>
</reference>
<dbReference type="Gene3D" id="2.60.200.20">
    <property type="match status" value="1"/>
</dbReference>
<dbReference type="InterPro" id="IPR025999">
    <property type="entry name" value="MCRS_N"/>
</dbReference>
<dbReference type="Proteomes" id="UP001454036">
    <property type="component" value="Unassembled WGS sequence"/>
</dbReference>